<dbReference type="AlphaFoldDB" id="H3CRM7"/>
<evidence type="ECO:0000256" key="3">
    <source>
        <dbReference type="ARBA" id="ARBA00022692"/>
    </source>
</evidence>
<evidence type="ECO:0000259" key="8">
    <source>
        <dbReference type="Pfam" id="PF07810"/>
    </source>
</evidence>
<evidence type="ECO:0000256" key="1">
    <source>
        <dbReference type="ARBA" id="ARBA00004141"/>
    </source>
</evidence>
<dbReference type="InParanoid" id="H3CRM7"/>
<dbReference type="InterPro" id="IPR038900">
    <property type="entry name" value="TMC"/>
</dbReference>
<feature type="transmembrane region" description="Helical" evidence="6">
    <location>
        <begin position="191"/>
        <end position="212"/>
    </location>
</feature>
<evidence type="ECO:0000256" key="7">
    <source>
        <dbReference type="SAM" id="MobiDB-lite"/>
    </source>
</evidence>
<feature type="transmembrane region" description="Helical" evidence="6">
    <location>
        <begin position="146"/>
        <end position="164"/>
    </location>
</feature>
<feature type="transmembrane region" description="Helical" evidence="6">
    <location>
        <begin position="323"/>
        <end position="347"/>
    </location>
</feature>
<feature type="compositionally biased region" description="Low complexity" evidence="7">
    <location>
        <begin position="31"/>
        <end position="41"/>
    </location>
</feature>
<sequence>MDRAAGQGPTETGGPAAVTGNGRLGDRRPSSRLSSQSPPQLNWGSALTGDDEDDGPPQDLRSRPLPMSQRRALWQEQQKKVPVVSKGESWRRKNAKLLREGKEALKEILYFFSPWRKALQLIGGESWTRSAVFLFAMRSVGKKRTFVLLIAGFVLVPSIVFRGSEGTGFPNLTVLLECMNYNPNPQGLVPFYTYILDVLLGTGFVELSYLFYGFYENTVVEDRNFYNIPLAYLLTAAFYFAFCLICIVVRLGYAARVAVATGGQTGGEYSMIAFAGWDYGSLGDKETKLKQKNILYRLQVDLEEERLKNQAAALTLKQKVFLYSLRVLLLFLALGLIAAALFGIFQATQFSQKMSGREGIVGLLIQYLPSIVITAGNFVVPLLCDQIALLERYSPSVTIILALMRAVVLRLVGLGVLLFTLWTQVTCGGNPEEDDCRLCQYNYKLYQCWETRVGQEMYKLTVFDLLIAVATLVLVEFPRRMVVDHSSNALVQKLGRQEFVIPSNVLVLVYGQTVVWTGALFCPLLPLINTVKFIILFYCKKITLFHNCRPALRTFRSTTSTFFFLVVLLFGWGLATTVMVYSVTAIHPSMSCGPFRFFDNMWLIVPATLYSLSDTSRDFLFFIGSQAFSIPLFILLCVVLCYFIALASVYGKTVRLLRTQLKL</sequence>
<feature type="domain" description="TMC" evidence="8">
    <location>
        <begin position="448"/>
        <end position="557"/>
    </location>
</feature>
<dbReference type="GO" id="GO:0005886">
    <property type="term" value="C:plasma membrane"/>
    <property type="evidence" value="ECO:0007669"/>
    <property type="project" value="InterPro"/>
</dbReference>
<name>H3CRM7_TETNG</name>
<evidence type="ECO:0000256" key="6">
    <source>
        <dbReference type="RuleBase" id="RU310713"/>
    </source>
</evidence>
<evidence type="ECO:0000256" key="5">
    <source>
        <dbReference type="ARBA" id="ARBA00023136"/>
    </source>
</evidence>
<protein>
    <recommendedName>
        <fullName evidence="6">Transmembrane channel-like protein</fullName>
    </recommendedName>
</protein>
<reference evidence="10" key="1">
    <citation type="journal article" date="2004" name="Nature">
        <title>Genome duplication in the teleost fish Tetraodon nigroviridis reveals the early vertebrate proto-karyotype.</title>
        <authorList>
            <person name="Jaillon O."/>
            <person name="Aury J.-M."/>
            <person name="Brunet F."/>
            <person name="Petit J.-L."/>
            <person name="Stange-Thomann N."/>
            <person name="Mauceli E."/>
            <person name="Bouneau L."/>
            <person name="Fischer C."/>
            <person name="Ozouf-Costaz C."/>
            <person name="Bernot A."/>
            <person name="Nicaud S."/>
            <person name="Jaffe D."/>
            <person name="Fisher S."/>
            <person name="Lutfalla G."/>
            <person name="Dossat C."/>
            <person name="Segurens B."/>
            <person name="Dasilva C."/>
            <person name="Salanoubat M."/>
            <person name="Levy M."/>
            <person name="Boudet N."/>
            <person name="Castellano S."/>
            <person name="Anthouard V."/>
            <person name="Jubin C."/>
            <person name="Castelli V."/>
            <person name="Katinka M."/>
            <person name="Vacherie B."/>
            <person name="Biemont C."/>
            <person name="Skalli Z."/>
            <person name="Cattolico L."/>
            <person name="Poulain J."/>
            <person name="De Berardinis V."/>
            <person name="Cruaud C."/>
            <person name="Duprat S."/>
            <person name="Brottier P."/>
            <person name="Coutanceau J.-P."/>
            <person name="Gouzy J."/>
            <person name="Parra G."/>
            <person name="Lardier G."/>
            <person name="Chapple C."/>
            <person name="McKernan K.J."/>
            <person name="McEwan P."/>
            <person name="Bosak S."/>
            <person name="Kellis M."/>
            <person name="Volff J.-N."/>
            <person name="Guigo R."/>
            <person name="Zody M.C."/>
            <person name="Mesirov J."/>
            <person name="Lindblad-Toh K."/>
            <person name="Birren B."/>
            <person name="Nusbaum C."/>
            <person name="Kahn D."/>
            <person name="Robinson-Rechavi M."/>
            <person name="Laudet V."/>
            <person name="Schachter V."/>
            <person name="Quetier F."/>
            <person name="Saurin W."/>
            <person name="Scarpelli C."/>
            <person name="Wincker P."/>
            <person name="Lander E.S."/>
            <person name="Weissenbach J."/>
            <person name="Roest Crollius H."/>
        </authorList>
    </citation>
    <scope>NUCLEOTIDE SEQUENCE [LARGE SCALE GENOMIC DNA]</scope>
</reference>
<dbReference type="Proteomes" id="UP000007303">
    <property type="component" value="Unassembled WGS sequence"/>
</dbReference>
<organism evidence="9 10">
    <name type="scientific">Tetraodon nigroviridis</name>
    <name type="common">Spotted green pufferfish</name>
    <name type="synonym">Chelonodon nigroviridis</name>
    <dbReference type="NCBI Taxonomy" id="99883"/>
    <lineage>
        <taxon>Eukaryota</taxon>
        <taxon>Metazoa</taxon>
        <taxon>Chordata</taxon>
        <taxon>Craniata</taxon>
        <taxon>Vertebrata</taxon>
        <taxon>Euteleostomi</taxon>
        <taxon>Actinopterygii</taxon>
        <taxon>Neopterygii</taxon>
        <taxon>Teleostei</taxon>
        <taxon>Neoteleostei</taxon>
        <taxon>Acanthomorphata</taxon>
        <taxon>Eupercaria</taxon>
        <taxon>Tetraodontiformes</taxon>
        <taxon>Tetradontoidea</taxon>
        <taxon>Tetraodontidae</taxon>
        <taxon>Tetraodon</taxon>
    </lineage>
</organism>
<dbReference type="GO" id="GO:0008381">
    <property type="term" value="F:mechanosensitive monoatomic ion channel activity"/>
    <property type="evidence" value="ECO:0007669"/>
    <property type="project" value="TreeGrafter"/>
</dbReference>
<keyword evidence="5 6" id="KW-0472">Membrane</keyword>
<evidence type="ECO:0000256" key="2">
    <source>
        <dbReference type="ARBA" id="ARBA00006510"/>
    </source>
</evidence>
<feature type="transmembrane region" description="Helical" evidence="6">
    <location>
        <begin position="232"/>
        <end position="253"/>
    </location>
</feature>
<keyword evidence="4 6" id="KW-1133">Transmembrane helix</keyword>
<dbReference type="Pfam" id="PF07810">
    <property type="entry name" value="TMC"/>
    <property type="match status" value="1"/>
</dbReference>
<feature type="transmembrane region" description="Helical" evidence="6">
    <location>
        <begin position="514"/>
        <end position="539"/>
    </location>
</feature>
<evidence type="ECO:0000256" key="4">
    <source>
        <dbReference type="ARBA" id="ARBA00022989"/>
    </source>
</evidence>
<feature type="transmembrane region" description="Helical" evidence="6">
    <location>
        <begin position="619"/>
        <end position="650"/>
    </location>
</feature>
<dbReference type="Ensembl" id="ENSTNIT00000011093.1">
    <property type="protein sequence ID" value="ENSTNIP00000010911.1"/>
    <property type="gene ID" value="ENSTNIG00000008086.1"/>
</dbReference>
<feature type="region of interest" description="Disordered" evidence="7">
    <location>
        <begin position="1"/>
        <end position="65"/>
    </location>
</feature>
<accession>H3CRM7</accession>
<feature type="transmembrane region" description="Helical" evidence="6">
    <location>
        <begin position="399"/>
        <end position="422"/>
    </location>
</feature>
<reference evidence="9" key="3">
    <citation type="submission" date="2025-09" db="UniProtKB">
        <authorList>
            <consortium name="Ensembl"/>
        </authorList>
    </citation>
    <scope>IDENTIFICATION</scope>
</reference>
<comment type="similarity">
    <text evidence="2 6">Belongs to the TMC family.</text>
</comment>
<dbReference type="OMA" id="ERDMCET"/>
<comment type="subcellular location">
    <subcellularLocation>
        <location evidence="1 6">Membrane</location>
        <topology evidence="1 6">Multi-pass membrane protein</topology>
    </subcellularLocation>
</comment>
<dbReference type="InterPro" id="IPR012496">
    <property type="entry name" value="TMC_dom"/>
</dbReference>
<proteinExistence type="inferred from homology"/>
<feature type="transmembrane region" description="Helical" evidence="6">
    <location>
        <begin position="359"/>
        <end position="379"/>
    </location>
</feature>
<dbReference type="FunCoup" id="H3CRM7">
    <property type="interactions" value="356"/>
</dbReference>
<dbReference type="GeneTree" id="ENSGT01050000244894"/>
<dbReference type="PANTHER" id="PTHR23302">
    <property type="entry name" value="TRANSMEMBRANE CHANNEL-RELATED"/>
    <property type="match status" value="1"/>
</dbReference>
<dbReference type="PANTHER" id="PTHR23302:SF45">
    <property type="entry name" value="TRANSMEMBRANE CHANNEL-LIKE PROTEIN 4"/>
    <property type="match status" value="1"/>
</dbReference>
<keyword evidence="3 6" id="KW-0812">Transmembrane</keyword>
<feature type="transmembrane region" description="Helical" evidence="6">
    <location>
        <begin position="560"/>
        <end position="581"/>
    </location>
</feature>
<evidence type="ECO:0000313" key="10">
    <source>
        <dbReference type="Proteomes" id="UP000007303"/>
    </source>
</evidence>
<reference evidence="9" key="2">
    <citation type="submission" date="2025-08" db="UniProtKB">
        <authorList>
            <consortium name="Ensembl"/>
        </authorList>
    </citation>
    <scope>IDENTIFICATION</scope>
</reference>
<keyword evidence="10" id="KW-1185">Reference proteome</keyword>
<evidence type="ECO:0000313" key="9">
    <source>
        <dbReference type="Ensembl" id="ENSTNIP00000010911.1"/>
    </source>
</evidence>
<feature type="transmembrane region" description="Helical" evidence="6">
    <location>
        <begin position="460"/>
        <end position="477"/>
    </location>
</feature>